<keyword evidence="3 7" id="KW-0375">Hydrogen ion transport</keyword>
<dbReference type="Proteomes" id="UP001597476">
    <property type="component" value="Unassembled WGS sequence"/>
</dbReference>
<dbReference type="RefSeq" id="WP_380288217.1">
    <property type="nucleotide sequence ID" value="NZ_JBHULY010000005.1"/>
</dbReference>
<keyword evidence="6 7" id="KW-0066">ATP synthesis</keyword>
<keyword evidence="5 7" id="KW-0472">Membrane</keyword>
<accession>A0ABW5T6C1</accession>
<dbReference type="NCBIfam" id="TIGR01145">
    <property type="entry name" value="ATP_synt_delta"/>
    <property type="match status" value="1"/>
</dbReference>
<dbReference type="PROSITE" id="PS00389">
    <property type="entry name" value="ATPASE_DELTA"/>
    <property type="match status" value="1"/>
</dbReference>
<keyword evidence="7" id="KW-1003">Cell membrane</keyword>
<dbReference type="PANTHER" id="PTHR11910">
    <property type="entry name" value="ATP SYNTHASE DELTA CHAIN"/>
    <property type="match status" value="1"/>
</dbReference>
<keyword evidence="9" id="KW-1185">Reference proteome</keyword>
<dbReference type="PRINTS" id="PR00125">
    <property type="entry name" value="ATPASEDELTA"/>
</dbReference>
<dbReference type="InterPro" id="IPR000711">
    <property type="entry name" value="ATPase_OSCP/dsu"/>
</dbReference>
<evidence type="ECO:0000313" key="9">
    <source>
        <dbReference type="Proteomes" id="UP001597476"/>
    </source>
</evidence>
<evidence type="ECO:0000256" key="4">
    <source>
        <dbReference type="ARBA" id="ARBA00023065"/>
    </source>
</evidence>
<dbReference type="InterPro" id="IPR020781">
    <property type="entry name" value="ATPase_OSCP/d_CS"/>
</dbReference>
<evidence type="ECO:0000256" key="2">
    <source>
        <dbReference type="ARBA" id="ARBA00022448"/>
    </source>
</evidence>
<organism evidence="8 9">
    <name type="scientific">Hyunsoonleella rubra</name>
    <dbReference type="NCBI Taxonomy" id="1737062"/>
    <lineage>
        <taxon>Bacteria</taxon>
        <taxon>Pseudomonadati</taxon>
        <taxon>Bacteroidota</taxon>
        <taxon>Flavobacteriia</taxon>
        <taxon>Flavobacteriales</taxon>
        <taxon>Flavobacteriaceae</taxon>
    </lineage>
</organism>
<keyword evidence="4 7" id="KW-0406">Ion transport</keyword>
<comment type="caution">
    <text evidence="8">The sequence shown here is derived from an EMBL/GenBank/DDBJ whole genome shotgun (WGS) entry which is preliminary data.</text>
</comment>
<protein>
    <recommendedName>
        <fullName evidence="7">ATP synthase subunit delta</fullName>
    </recommendedName>
    <alternativeName>
        <fullName evidence="7">ATP synthase F(1) sector subunit delta</fullName>
    </alternativeName>
    <alternativeName>
        <fullName evidence="7">F-type ATPase subunit delta</fullName>
        <shortName evidence="7">F-ATPase subunit delta</shortName>
    </alternativeName>
</protein>
<keyword evidence="2 7" id="KW-0813">Transport</keyword>
<evidence type="ECO:0000256" key="3">
    <source>
        <dbReference type="ARBA" id="ARBA00022781"/>
    </source>
</evidence>
<name>A0ABW5T6C1_9FLAO</name>
<dbReference type="Pfam" id="PF00213">
    <property type="entry name" value="OSCP"/>
    <property type="match status" value="1"/>
</dbReference>
<evidence type="ECO:0000256" key="7">
    <source>
        <dbReference type="HAMAP-Rule" id="MF_01416"/>
    </source>
</evidence>
<sequence length="178" mass="19397">MAGTRAAIRYAKAVLSLALSEKKEDAVDKDMKAIAKAIAESEDLRSMLGNAVVKSETKKVALLAVFPKLNSITNGLLDVLISNKRIDILNDVTVKYSELLDVHNGKETAQVTTAVPLTKALETKVLAKVKELTSKTVELENIVDESIIGGFILRVGDKQYDASIANNLNKLKREFTLN</sequence>
<dbReference type="HAMAP" id="MF_01416">
    <property type="entry name" value="ATP_synth_delta_bact"/>
    <property type="match status" value="1"/>
</dbReference>
<gene>
    <name evidence="7 8" type="primary">atpH</name>
    <name evidence="8" type="ORF">ACFSR8_01190</name>
</gene>
<reference evidence="9" key="1">
    <citation type="journal article" date="2019" name="Int. J. Syst. Evol. Microbiol.">
        <title>The Global Catalogue of Microorganisms (GCM) 10K type strain sequencing project: providing services to taxonomists for standard genome sequencing and annotation.</title>
        <authorList>
            <consortium name="The Broad Institute Genomics Platform"/>
            <consortium name="The Broad Institute Genome Sequencing Center for Infectious Disease"/>
            <person name="Wu L."/>
            <person name="Ma J."/>
        </authorList>
    </citation>
    <scope>NUCLEOTIDE SEQUENCE [LARGE SCALE GENOMIC DNA]</scope>
    <source>
        <strain evidence="9">KCTC 42398</strain>
    </source>
</reference>
<evidence type="ECO:0000256" key="6">
    <source>
        <dbReference type="ARBA" id="ARBA00023310"/>
    </source>
</evidence>
<keyword evidence="7" id="KW-0139">CF(1)</keyword>
<comment type="similarity">
    <text evidence="7">Belongs to the ATPase delta chain family.</text>
</comment>
<dbReference type="InterPro" id="IPR026015">
    <property type="entry name" value="ATP_synth_OSCP/delta_N_sf"/>
</dbReference>
<comment type="subcellular location">
    <subcellularLocation>
        <location evidence="7">Cell membrane</location>
        <topology evidence="7">Peripheral membrane protein</topology>
    </subcellularLocation>
    <subcellularLocation>
        <location evidence="1">Membrane</location>
    </subcellularLocation>
</comment>
<comment type="function">
    <text evidence="7">F(1)F(0) ATP synthase produces ATP from ADP in the presence of a proton or sodium gradient. F-type ATPases consist of two structural domains, F(1) containing the extramembraneous catalytic core and F(0) containing the membrane proton channel, linked together by a central stalk and a peripheral stalk. During catalysis, ATP synthesis in the catalytic domain of F(1) is coupled via a rotary mechanism of the central stalk subunits to proton translocation.</text>
</comment>
<evidence type="ECO:0000256" key="1">
    <source>
        <dbReference type="ARBA" id="ARBA00004370"/>
    </source>
</evidence>
<evidence type="ECO:0000313" key="8">
    <source>
        <dbReference type="EMBL" id="MFD2724812.1"/>
    </source>
</evidence>
<comment type="function">
    <text evidence="7">This protein is part of the stalk that links CF(0) to CF(1). It either transmits conformational changes from CF(0) to CF(1) or is implicated in proton conduction.</text>
</comment>
<dbReference type="Gene3D" id="1.10.520.20">
    <property type="entry name" value="N-terminal domain of the delta subunit of the F1F0-ATP synthase"/>
    <property type="match status" value="1"/>
</dbReference>
<dbReference type="EMBL" id="JBHULY010000005">
    <property type="protein sequence ID" value="MFD2724812.1"/>
    <property type="molecule type" value="Genomic_DNA"/>
</dbReference>
<dbReference type="SUPFAM" id="SSF47928">
    <property type="entry name" value="N-terminal domain of the delta subunit of the F1F0-ATP synthase"/>
    <property type="match status" value="1"/>
</dbReference>
<evidence type="ECO:0000256" key="5">
    <source>
        <dbReference type="ARBA" id="ARBA00023136"/>
    </source>
</evidence>
<proteinExistence type="inferred from homology"/>